<organism evidence="2 3">
    <name type="scientific">Dryococelus australis</name>
    <dbReference type="NCBI Taxonomy" id="614101"/>
    <lineage>
        <taxon>Eukaryota</taxon>
        <taxon>Metazoa</taxon>
        <taxon>Ecdysozoa</taxon>
        <taxon>Arthropoda</taxon>
        <taxon>Hexapoda</taxon>
        <taxon>Insecta</taxon>
        <taxon>Pterygota</taxon>
        <taxon>Neoptera</taxon>
        <taxon>Polyneoptera</taxon>
        <taxon>Phasmatodea</taxon>
        <taxon>Verophasmatodea</taxon>
        <taxon>Anareolatae</taxon>
        <taxon>Phasmatidae</taxon>
        <taxon>Eurycanthinae</taxon>
        <taxon>Dryococelus</taxon>
    </lineage>
</organism>
<comment type="caution">
    <text evidence="2">The sequence shown here is derived from an EMBL/GenBank/DDBJ whole genome shotgun (WGS) entry which is preliminary data.</text>
</comment>
<dbReference type="EMBL" id="JARBHB010000011">
    <property type="protein sequence ID" value="KAJ8872801.1"/>
    <property type="molecule type" value="Genomic_DNA"/>
</dbReference>
<accession>A0ABQ9GL96</accession>
<evidence type="ECO:0000313" key="2">
    <source>
        <dbReference type="EMBL" id="KAJ8872801.1"/>
    </source>
</evidence>
<dbReference type="Proteomes" id="UP001159363">
    <property type="component" value="Chromosome 10"/>
</dbReference>
<name>A0ABQ9GL96_9NEOP</name>
<keyword evidence="3" id="KW-1185">Reference proteome</keyword>
<reference evidence="2 3" key="1">
    <citation type="submission" date="2023-02" db="EMBL/GenBank/DDBJ databases">
        <title>LHISI_Scaffold_Assembly.</title>
        <authorList>
            <person name="Stuart O.P."/>
            <person name="Cleave R."/>
            <person name="Magrath M.J.L."/>
            <person name="Mikheyev A.S."/>
        </authorList>
    </citation>
    <scope>NUCLEOTIDE SEQUENCE [LARGE SCALE GENOMIC DNA]</scope>
    <source>
        <strain evidence="2">Daus_M_001</strain>
        <tissue evidence="2">Leg muscle</tissue>
    </source>
</reference>
<gene>
    <name evidence="2" type="ORF">PR048_026417</name>
</gene>
<sequence length="213" mass="22329">MGRLAGGLVHEGQQAGGEFGHVGDRHDHHHHHTNTATLWYLLLRSEQEARPVATPETEAQEAQATSIPRSELACKVSTLRRSPAWWGRGGLAVRLLVYHPGEPSSIPGGVAEAPGFSHVGIVPDDAAGRRVSSGISLSPPPLQSNTAPYSLGSQDLAVKSPQTSSLTPLAFGARQRESAGPGSPLALHRSLASPTLVGETSGAATWLCRKALV</sequence>
<proteinExistence type="predicted"/>
<evidence type="ECO:0000313" key="3">
    <source>
        <dbReference type="Proteomes" id="UP001159363"/>
    </source>
</evidence>
<protein>
    <submittedName>
        <fullName evidence="2">Uncharacterized protein</fullName>
    </submittedName>
</protein>
<evidence type="ECO:0000256" key="1">
    <source>
        <dbReference type="SAM" id="MobiDB-lite"/>
    </source>
</evidence>
<feature type="region of interest" description="Disordered" evidence="1">
    <location>
        <begin position="130"/>
        <end position="150"/>
    </location>
</feature>